<comment type="caution">
    <text evidence="1">The sequence shown here is derived from an EMBL/GenBank/DDBJ whole genome shotgun (WGS) entry which is preliminary data.</text>
</comment>
<protein>
    <submittedName>
        <fullName evidence="1">Uncharacterized protein</fullName>
    </submittedName>
</protein>
<proteinExistence type="predicted"/>
<dbReference type="RefSeq" id="WP_111436621.1">
    <property type="nucleotide sequence ID" value="NZ_JACIGG010000011.1"/>
</dbReference>
<dbReference type="Proteomes" id="UP000249299">
    <property type="component" value="Unassembled WGS sequence"/>
</dbReference>
<name>A0A327JDZ6_9HYPH</name>
<keyword evidence="2" id="KW-1185">Reference proteome</keyword>
<accession>A0A327JDZ6</accession>
<reference evidence="1 2" key="1">
    <citation type="submission" date="2017-07" db="EMBL/GenBank/DDBJ databases">
        <title>Draft Genome Sequences of Select Purple Nonsulfur Bacteria.</title>
        <authorList>
            <person name="Lasarre B."/>
            <person name="Mckinlay J.B."/>
        </authorList>
    </citation>
    <scope>NUCLEOTIDE SEQUENCE [LARGE SCALE GENOMIC DNA]</scope>
    <source>
        <strain evidence="1 2">DSM 11290</strain>
    </source>
</reference>
<gene>
    <name evidence="1" type="ORF">CH339_22215</name>
</gene>
<sequence>MDRQVATAANAAADALSPERLVEANIHPESLLATDYLNHFNEIIMLMEMLPEMPDCAEDVLAWEPCSYQQHFEVSGFKDRDLAILAYESAPVAIRADFDTTIARIDGHLVAAQNMLREAEPGDFESHGRLAALAVDELRPLISRARALVHGEIAAMPSINDTSEENTQSAIDELFE</sequence>
<dbReference type="AlphaFoldDB" id="A0A327JDZ6"/>
<dbReference type="EMBL" id="NPEV01000077">
    <property type="protein sequence ID" value="RAI24539.1"/>
    <property type="molecule type" value="Genomic_DNA"/>
</dbReference>
<organism evidence="1 2">
    <name type="scientific">Rhodobium orientis</name>
    <dbReference type="NCBI Taxonomy" id="34017"/>
    <lineage>
        <taxon>Bacteria</taxon>
        <taxon>Pseudomonadati</taxon>
        <taxon>Pseudomonadota</taxon>
        <taxon>Alphaproteobacteria</taxon>
        <taxon>Hyphomicrobiales</taxon>
        <taxon>Rhodobiaceae</taxon>
        <taxon>Rhodobium</taxon>
    </lineage>
</organism>
<dbReference type="OrthoDB" id="7172864at2"/>
<evidence type="ECO:0000313" key="1">
    <source>
        <dbReference type="EMBL" id="RAI24539.1"/>
    </source>
</evidence>
<evidence type="ECO:0000313" key="2">
    <source>
        <dbReference type="Proteomes" id="UP000249299"/>
    </source>
</evidence>